<comment type="domain">
    <text evidence="12">The DHHC domain is required for palmitoyltransferase activity.</text>
</comment>
<dbReference type="GO" id="GO:0019706">
    <property type="term" value="F:protein-cysteine S-palmitoyltransferase activity"/>
    <property type="evidence" value="ECO:0007669"/>
    <property type="project" value="UniProtKB-EC"/>
</dbReference>
<comment type="caution">
    <text evidence="14">The sequence shown here is derived from an EMBL/GenBank/DDBJ whole genome shotgun (WGS) entry which is preliminary data.</text>
</comment>
<evidence type="ECO:0000256" key="4">
    <source>
        <dbReference type="ARBA" id="ARBA00022824"/>
    </source>
</evidence>
<evidence type="ECO:0000256" key="3">
    <source>
        <dbReference type="ARBA" id="ARBA00022692"/>
    </source>
</evidence>
<dbReference type="InterPro" id="IPR039859">
    <property type="entry name" value="PFA4/ZDH16/20/ERF2-like"/>
</dbReference>
<comment type="similarity">
    <text evidence="10">Belongs to the DHHC palmitoyltransferase family. SWF1 subfamily.</text>
</comment>
<feature type="domain" description="Palmitoyltransferase DHHC" evidence="13">
    <location>
        <begin position="147"/>
        <end position="277"/>
    </location>
</feature>
<sequence>MFLLGTLIIVFGTLVAVLLFGDQPRFRGTWLHRLYKAVNRANGNAAHWVVGFTTGNPIVGLVSRWLIPLFYVGIICFCVNLFFSNVYGQLPVLIKNSILYNFWIAVSIAALGASTALVTFVDPGRVTASNVHQATTIFRPNGLIFFDKQCFTCNLPKPARSKHCSTCHKCVLLYDHHCLWVNNCIGLRNYRWFCAYLLLNVNLMAYGGVLCFWMLQAQKQQYLQLGWWKLITSTTEHNRIAGILAILTAIFVPITSIFTVLHVRYLYLGVTTSEADKWGEIEHLVRLGVLFYIEELEQFAEQATMMDRKGDYTKAYLALDDESILLTAEEEPKYTMRKISLVEHDLVNVYDQGFWNNVQDRLFRIPWTT</sequence>
<dbReference type="EMBL" id="PYFQ01000001">
    <property type="protein sequence ID" value="PSK40478.1"/>
    <property type="molecule type" value="Genomic_DNA"/>
</dbReference>
<name>A0A2P7YWX4_9ASCO</name>
<evidence type="ECO:0000256" key="2">
    <source>
        <dbReference type="ARBA" id="ARBA00022679"/>
    </source>
</evidence>
<dbReference type="PROSITE" id="PS50216">
    <property type="entry name" value="DHHC"/>
    <property type="match status" value="1"/>
</dbReference>
<keyword evidence="15" id="KW-1185">Reference proteome</keyword>
<keyword evidence="2 12" id="KW-0808">Transferase</keyword>
<comment type="catalytic activity">
    <reaction evidence="11 12">
        <text>L-cysteinyl-[protein] + hexadecanoyl-CoA = S-hexadecanoyl-L-cysteinyl-[protein] + CoA</text>
        <dbReference type="Rhea" id="RHEA:36683"/>
        <dbReference type="Rhea" id="RHEA-COMP:10131"/>
        <dbReference type="Rhea" id="RHEA-COMP:11032"/>
        <dbReference type="ChEBI" id="CHEBI:29950"/>
        <dbReference type="ChEBI" id="CHEBI:57287"/>
        <dbReference type="ChEBI" id="CHEBI:57379"/>
        <dbReference type="ChEBI" id="CHEBI:74151"/>
        <dbReference type="EC" id="2.3.1.225"/>
    </reaction>
</comment>
<feature type="transmembrane region" description="Helical" evidence="12">
    <location>
        <begin position="240"/>
        <end position="261"/>
    </location>
</feature>
<evidence type="ECO:0000256" key="6">
    <source>
        <dbReference type="ARBA" id="ARBA00023136"/>
    </source>
</evidence>
<evidence type="ECO:0000256" key="10">
    <source>
        <dbReference type="ARBA" id="ARBA00038463"/>
    </source>
</evidence>
<organism evidence="14 15">
    <name type="scientific">Candidozyma pseudohaemuli</name>
    <dbReference type="NCBI Taxonomy" id="418784"/>
    <lineage>
        <taxon>Eukaryota</taxon>
        <taxon>Fungi</taxon>
        <taxon>Dikarya</taxon>
        <taxon>Ascomycota</taxon>
        <taxon>Saccharomycotina</taxon>
        <taxon>Pichiomycetes</taxon>
        <taxon>Metschnikowiaceae</taxon>
        <taxon>Candidozyma</taxon>
    </lineage>
</organism>
<gene>
    <name evidence="14" type="ORF">C7M61_000120</name>
</gene>
<feature type="transmembrane region" description="Helical" evidence="12">
    <location>
        <begin position="193"/>
        <end position="215"/>
    </location>
</feature>
<evidence type="ECO:0000256" key="11">
    <source>
        <dbReference type="ARBA" id="ARBA00048048"/>
    </source>
</evidence>
<keyword evidence="9 12" id="KW-0012">Acyltransferase</keyword>
<dbReference type="AlphaFoldDB" id="A0A2P7YWX4"/>
<evidence type="ECO:0000256" key="1">
    <source>
        <dbReference type="ARBA" id="ARBA00004477"/>
    </source>
</evidence>
<evidence type="ECO:0000313" key="15">
    <source>
        <dbReference type="Proteomes" id="UP000241107"/>
    </source>
</evidence>
<reference evidence="14 15" key="1">
    <citation type="submission" date="2018-03" db="EMBL/GenBank/DDBJ databases">
        <title>Candida pseudohaemulonii genome assembly and annotation.</title>
        <authorList>
            <person name="Munoz J.F."/>
            <person name="Gade L.G."/>
            <person name="Chow N.A."/>
            <person name="Litvintseva A.P."/>
            <person name="Loparev V.N."/>
            <person name="Cuomo C.A."/>
        </authorList>
    </citation>
    <scope>NUCLEOTIDE SEQUENCE [LARGE SCALE GENOMIC DNA]</scope>
    <source>
        <strain evidence="14 15">B12108</strain>
    </source>
</reference>
<dbReference type="OrthoDB" id="9909019at2759"/>
<keyword evidence="8" id="KW-0449">Lipoprotein</keyword>
<keyword evidence="3 12" id="KW-0812">Transmembrane</keyword>
<dbReference type="VEuPathDB" id="FungiDB:C7M61_000120"/>
<dbReference type="InterPro" id="IPR001594">
    <property type="entry name" value="Palmitoyltrfase_DHHC"/>
</dbReference>
<dbReference type="GO" id="GO:0006612">
    <property type="term" value="P:protein targeting to membrane"/>
    <property type="evidence" value="ECO:0007669"/>
    <property type="project" value="TreeGrafter"/>
</dbReference>
<evidence type="ECO:0000256" key="8">
    <source>
        <dbReference type="ARBA" id="ARBA00023288"/>
    </source>
</evidence>
<dbReference type="RefSeq" id="XP_024715177.1">
    <property type="nucleotide sequence ID" value="XM_024855578.1"/>
</dbReference>
<dbReference type="GO" id="GO:0005794">
    <property type="term" value="C:Golgi apparatus"/>
    <property type="evidence" value="ECO:0007669"/>
    <property type="project" value="TreeGrafter"/>
</dbReference>
<evidence type="ECO:0000256" key="7">
    <source>
        <dbReference type="ARBA" id="ARBA00023139"/>
    </source>
</evidence>
<evidence type="ECO:0000256" key="12">
    <source>
        <dbReference type="RuleBase" id="RU079119"/>
    </source>
</evidence>
<keyword evidence="7" id="KW-0564">Palmitate</keyword>
<evidence type="ECO:0000313" key="14">
    <source>
        <dbReference type="EMBL" id="PSK40478.1"/>
    </source>
</evidence>
<protein>
    <recommendedName>
        <fullName evidence="12">Palmitoyltransferase</fullName>
        <ecNumber evidence="12">2.3.1.225</ecNumber>
    </recommendedName>
</protein>
<evidence type="ECO:0000256" key="9">
    <source>
        <dbReference type="ARBA" id="ARBA00023315"/>
    </source>
</evidence>
<keyword evidence="4" id="KW-0256">Endoplasmic reticulum</keyword>
<comment type="subcellular location">
    <subcellularLocation>
        <location evidence="1">Endoplasmic reticulum membrane</location>
        <topology evidence="1">Multi-pass membrane protein</topology>
    </subcellularLocation>
</comment>
<proteinExistence type="inferred from homology"/>
<keyword evidence="5 12" id="KW-1133">Transmembrane helix</keyword>
<dbReference type="PANTHER" id="PTHR22883:SF489">
    <property type="entry name" value="PALMITOYLTRANSFERASE SWF1"/>
    <property type="match status" value="1"/>
</dbReference>
<keyword evidence="6 12" id="KW-0472">Membrane</keyword>
<dbReference type="PANTHER" id="PTHR22883">
    <property type="entry name" value="ZINC FINGER DHHC DOMAIN CONTAINING PROTEIN"/>
    <property type="match status" value="1"/>
</dbReference>
<evidence type="ECO:0000256" key="5">
    <source>
        <dbReference type="ARBA" id="ARBA00022989"/>
    </source>
</evidence>
<dbReference type="GO" id="GO:0005789">
    <property type="term" value="C:endoplasmic reticulum membrane"/>
    <property type="evidence" value="ECO:0007669"/>
    <property type="project" value="UniProtKB-SubCell"/>
</dbReference>
<dbReference type="Proteomes" id="UP000241107">
    <property type="component" value="Unassembled WGS sequence"/>
</dbReference>
<dbReference type="Pfam" id="PF01529">
    <property type="entry name" value="DHHC"/>
    <property type="match status" value="1"/>
</dbReference>
<accession>A0A2P7YWX4</accession>
<dbReference type="GeneID" id="36563514"/>
<evidence type="ECO:0000259" key="13">
    <source>
        <dbReference type="Pfam" id="PF01529"/>
    </source>
</evidence>
<feature type="transmembrane region" description="Helical" evidence="12">
    <location>
        <begin position="100"/>
        <end position="121"/>
    </location>
</feature>
<dbReference type="EC" id="2.3.1.225" evidence="12"/>
<feature type="transmembrane region" description="Helical" evidence="12">
    <location>
        <begin position="69"/>
        <end position="88"/>
    </location>
</feature>